<protein>
    <submittedName>
        <fullName evidence="1">Uncharacterized protein</fullName>
    </submittedName>
</protein>
<gene>
    <name evidence="1" type="ORF">NG799_19120</name>
</gene>
<dbReference type="Proteomes" id="UP001525890">
    <property type="component" value="Unassembled WGS sequence"/>
</dbReference>
<dbReference type="EMBL" id="JAMXFF010000031">
    <property type="protein sequence ID" value="MCT7968424.1"/>
    <property type="molecule type" value="Genomic_DNA"/>
</dbReference>
<comment type="caution">
    <text evidence="1">The sequence shown here is derived from an EMBL/GenBank/DDBJ whole genome shotgun (WGS) entry which is preliminary data.</text>
</comment>
<proteinExistence type="predicted"/>
<dbReference type="RefSeq" id="WP_368007942.1">
    <property type="nucleotide sequence ID" value="NZ_JAMXFF010000031.1"/>
</dbReference>
<accession>A0ABT2MUN0</accession>
<keyword evidence="2" id="KW-1185">Reference proteome</keyword>
<evidence type="ECO:0000313" key="2">
    <source>
        <dbReference type="Proteomes" id="UP001525890"/>
    </source>
</evidence>
<reference evidence="1 2" key="1">
    <citation type="journal article" date="2022" name="Front. Microbiol.">
        <title>High genomic differentiation and limited gene flow indicate recent cryptic speciation within the genus Laspinema (cyanobacteria).</title>
        <authorList>
            <person name="Stanojkovic A."/>
            <person name="Skoupy S."/>
            <person name="Skaloud P."/>
            <person name="Dvorak P."/>
        </authorList>
    </citation>
    <scope>NUCLEOTIDE SEQUENCE [LARGE SCALE GENOMIC DNA]</scope>
    <source>
        <strain evidence="1 2">D2a</strain>
    </source>
</reference>
<organism evidence="1 2">
    <name type="scientific">Laspinema palackyanum D2a</name>
    <dbReference type="NCBI Taxonomy" id="2953684"/>
    <lineage>
        <taxon>Bacteria</taxon>
        <taxon>Bacillati</taxon>
        <taxon>Cyanobacteriota</taxon>
        <taxon>Cyanophyceae</taxon>
        <taxon>Oscillatoriophycideae</taxon>
        <taxon>Oscillatoriales</taxon>
        <taxon>Laspinemataceae</taxon>
        <taxon>Laspinema</taxon>
        <taxon>Laspinema palackyanum</taxon>
    </lineage>
</organism>
<evidence type="ECO:0000313" key="1">
    <source>
        <dbReference type="EMBL" id="MCT7968424.1"/>
    </source>
</evidence>
<sequence length="263" mass="29952">MTSKSERLSDLLLFLESQMLAPPEERESVLLEYLNRVGPTSSVTSLKRWKAGEQFPWRSKRILLAQAIGCTHPELDRFLLKEEPKNPQEFFARLPELLPEYRSRKAELKILVSSELQILDGMEVLNHQLMQMNQRSPFSLSRKLLGILENLIGLLDIESMVLLKANLSKTIELKLKQLNLNSEQESRPGQTFSAIFANKNLGQLSEDTQIPLARLEAIAKLQVKPSDQELSLLEGFLEVSLEELIRIRATTQYQTKDVNGGVK</sequence>
<name>A0ABT2MUN0_9CYAN</name>